<dbReference type="PANTHER" id="PTHR33377:SF24">
    <property type="entry name" value="OS10G0134900 PROTEIN"/>
    <property type="match status" value="1"/>
</dbReference>
<dbReference type="GO" id="GO:0006952">
    <property type="term" value="P:defense response"/>
    <property type="evidence" value="ECO:0007669"/>
    <property type="project" value="UniProtKB-KW"/>
</dbReference>
<dbReference type="Gene3D" id="1.20.5.4130">
    <property type="match status" value="1"/>
</dbReference>
<dbReference type="SUPFAM" id="SSF52540">
    <property type="entry name" value="P-loop containing nucleoside triphosphate hydrolases"/>
    <property type="match status" value="1"/>
</dbReference>
<dbReference type="InterPro" id="IPR027417">
    <property type="entry name" value="P-loop_NTPase"/>
</dbReference>
<keyword evidence="3" id="KW-0677">Repeat</keyword>
<keyword evidence="2" id="KW-0433">Leucine-rich repeat</keyword>
<accession>M8C6Q0</accession>
<dbReference type="AlphaFoldDB" id="M8C6Q0"/>
<reference evidence="7" key="1">
    <citation type="submission" date="2015-06" db="UniProtKB">
        <authorList>
            <consortium name="EnsemblPlants"/>
        </authorList>
    </citation>
    <scope>IDENTIFICATION</scope>
</reference>
<dbReference type="PANTHER" id="PTHR33377">
    <property type="entry name" value="OS10G0134700 PROTEIN-RELATED"/>
    <property type="match status" value="1"/>
</dbReference>
<evidence type="ECO:0000256" key="3">
    <source>
        <dbReference type="ARBA" id="ARBA00022737"/>
    </source>
</evidence>
<keyword evidence="4" id="KW-0547">Nucleotide-binding</keyword>
<dbReference type="EnsemblPlants" id="EMT33020">
    <property type="protein sequence ID" value="EMT33020"/>
    <property type="gene ID" value="F775_12752"/>
</dbReference>
<feature type="domain" description="Disease resistance N-terminal" evidence="6">
    <location>
        <begin position="11"/>
        <end position="97"/>
    </location>
</feature>
<evidence type="ECO:0000256" key="4">
    <source>
        <dbReference type="ARBA" id="ARBA00022741"/>
    </source>
</evidence>
<evidence type="ECO:0000256" key="2">
    <source>
        <dbReference type="ARBA" id="ARBA00022614"/>
    </source>
</evidence>
<keyword evidence="5" id="KW-0611">Plant defense</keyword>
<sequence length="521" mass="59374">MEMVVTAIAGDLVNRFISFLIKKHESHANLEKKVERLQQLLLRIHMVVEEAEGRYITNSRMLLELKRLSEAMYQGYHVLDTIKYKALCSTRDEKKVSSSSNALSLTNSIKCFHTNSTNCFHTTRSTTTIFHDLDSVLENLETMVSNMTEFVVLVGGCERMPRSPYDTYLYIDNFMFGRQVEKQQIMNVLLQENIPPFAPTVLPIISTNRVGKKTLVAHVCNNDRVRSHFSLILRLKGESIHKTEHGAFVPTGRTLVVLEFTSDIDDVRESIHKTEHGAFVPTGRTLVVLEFTSDIDDVSWQKFYSTTRRMGKGSKIIIISRIESVSRLGTIRPMHLNSLSLEEYSYLFKVLAFGSTNPDDHPRLSLVASELAVLMGGSLVVANVCADIFRKNQNLQFWQHILNKYRNFLANNFSVFCEHPKLLIERDRPVDISKLVSSTSAPLRLMPPHCEDDDSTRDLPKVRYGDLIAGSVVPPREKFELVGWESRIPPYKKYVNVAMFSGEVNVSEHVVSPCKKRIRFS</sequence>
<evidence type="ECO:0000256" key="5">
    <source>
        <dbReference type="ARBA" id="ARBA00022821"/>
    </source>
</evidence>
<name>M8C6Q0_AEGTA</name>
<dbReference type="Pfam" id="PF18052">
    <property type="entry name" value="Rx_N"/>
    <property type="match status" value="1"/>
</dbReference>
<comment type="similarity">
    <text evidence="1">Belongs to the disease resistance NB-LRR family.</text>
</comment>
<proteinExistence type="inferred from homology"/>
<organism evidence="7">
    <name type="scientific">Aegilops tauschii</name>
    <name type="common">Tausch's goatgrass</name>
    <name type="synonym">Aegilops squarrosa</name>
    <dbReference type="NCBI Taxonomy" id="37682"/>
    <lineage>
        <taxon>Eukaryota</taxon>
        <taxon>Viridiplantae</taxon>
        <taxon>Streptophyta</taxon>
        <taxon>Embryophyta</taxon>
        <taxon>Tracheophyta</taxon>
        <taxon>Spermatophyta</taxon>
        <taxon>Magnoliopsida</taxon>
        <taxon>Liliopsida</taxon>
        <taxon>Poales</taxon>
        <taxon>Poaceae</taxon>
        <taxon>BOP clade</taxon>
        <taxon>Pooideae</taxon>
        <taxon>Triticodae</taxon>
        <taxon>Triticeae</taxon>
        <taxon>Triticinae</taxon>
        <taxon>Aegilops</taxon>
    </lineage>
</organism>
<evidence type="ECO:0000256" key="1">
    <source>
        <dbReference type="ARBA" id="ARBA00008894"/>
    </source>
</evidence>
<dbReference type="InterPro" id="IPR041118">
    <property type="entry name" value="Rx_N"/>
</dbReference>
<evidence type="ECO:0000313" key="7">
    <source>
        <dbReference type="EnsemblPlants" id="EMT33020"/>
    </source>
</evidence>
<dbReference type="Gene3D" id="3.40.50.300">
    <property type="entry name" value="P-loop containing nucleotide triphosphate hydrolases"/>
    <property type="match status" value="1"/>
</dbReference>
<evidence type="ECO:0000259" key="6">
    <source>
        <dbReference type="Pfam" id="PF18052"/>
    </source>
</evidence>
<protein>
    <submittedName>
        <fullName evidence="7">Putative disease resistance protein RGA4</fullName>
    </submittedName>
</protein>
<dbReference type="GO" id="GO:0043531">
    <property type="term" value="F:ADP binding"/>
    <property type="evidence" value="ECO:0007669"/>
    <property type="project" value="InterPro"/>
</dbReference>